<feature type="compositionally biased region" description="Acidic residues" evidence="1">
    <location>
        <begin position="132"/>
        <end position="143"/>
    </location>
</feature>
<feature type="region of interest" description="Disordered" evidence="1">
    <location>
        <begin position="60"/>
        <end position="143"/>
    </location>
</feature>
<dbReference type="AlphaFoldDB" id="A0A8J5T3S7"/>
<comment type="caution">
    <text evidence="2">The sequence shown here is derived from an EMBL/GenBank/DDBJ whole genome shotgun (WGS) entry which is preliminary data.</text>
</comment>
<accession>A0A8J5T3S7</accession>
<reference evidence="2" key="2">
    <citation type="submission" date="2021-02" db="EMBL/GenBank/DDBJ databases">
        <authorList>
            <person name="Kimball J.A."/>
            <person name="Haas M.W."/>
            <person name="Macchietto M."/>
            <person name="Kono T."/>
            <person name="Duquette J."/>
            <person name="Shao M."/>
        </authorList>
    </citation>
    <scope>NUCLEOTIDE SEQUENCE</scope>
    <source>
        <tissue evidence="2">Fresh leaf tissue</tissue>
    </source>
</reference>
<gene>
    <name evidence="2" type="ORF">GUJ93_ZPchr0005g15430</name>
</gene>
<proteinExistence type="predicted"/>
<reference evidence="2" key="1">
    <citation type="journal article" date="2021" name="bioRxiv">
        <title>Whole Genome Assembly and Annotation of Northern Wild Rice, Zizania palustris L., Supports a Whole Genome Duplication in the Zizania Genus.</title>
        <authorList>
            <person name="Haas M."/>
            <person name="Kono T."/>
            <person name="Macchietto M."/>
            <person name="Millas R."/>
            <person name="McGilp L."/>
            <person name="Shao M."/>
            <person name="Duquette J."/>
            <person name="Hirsch C.N."/>
            <person name="Kimball J."/>
        </authorList>
    </citation>
    <scope>NUCLEOTIDE SEQUENCE</scope>
    <source>
        <tissue evidence="2">Fresh leaf tissue</tissue>
    </source>
</reference>
<sequence>MLRRAATLLRRRCGAPLLRRRLPSLPVMFYRDPPAQPAFPLAPTLLHLSDVGARGYRRMARRIPPARPDGYSTTDGEVDDTEDYWDEEDDDEEEDDDDDDDGEDIPMVRVTRDNLATIGNQWEGLMVTPVSDADEDSAEEEEK</sequence>
<name>A0A8J5T3S7_ZIZPA</name>
<evidence type="ECO:0000313" key="3">
    <source>
        <dbReference type="Proteomes" id="UP000729402"/>
    </source>
</evidence>
<evidence type="ECO:0000256" key="1">
    <source>
        <dbReference type="SAM" id="MobiDB-lite"/>
    </source>
</evidence>
<organism evidence="2 3">
    <name type="scientific">Zizania palustris</name>
    <name type="common">Northern wild rice</name>
    <dbReference type="NCBI Taxonomy" id="103762"/>
    <lineage>
        <taxon>Eukaryota</taxon>
        <taxon>Viridiplantae</taxon>
        <taxon>Streptophyta</taxon>
        <taxon>Embryophyta</taxon>
        <taxon>Tracheophyta</taxon>
        <taxon>Spermatophyta</taxon>
        <taxon>Magnoliopsida</taxon>
        <taxon>Liliopsida</taxon>
        <taxon>Poales</taxon>
        <taxon>Poaceae</taxon>
        <taxon>BOP clade</taxon>
        <taxon>Oryzoideae</taxon>
        <taxon>Oryzeae</taxon>
        <taxon>Zizaniinae</taxon>
        <taxon>Zizania</taxon>
    </lineage>
</organism>
<protein>
    <submittedName>
        <fullName evidence="2">Uncharacterized protein</fullName>
    </submittedName>
</protein>
<dbReference type="EMBL" id="JAAALK010000284">
    <property type="protein sequence ID" value="KAG8067554.1"/>
    <property type="molecule type" value="Genomic_DNA"/>
</dbReference>
<keyword evidence="3" id="KW-1185">Reference proteome</keyword>
<dbReference type="Proteomes" id="UP000729402">
    <property type="component" value="Unassembled WGS sequence"/>
</dbReference>
<feature type="compositionally biased region" description="Acidic residues" evidence="1">
    <location>
        <begin position="76"/>
        <end position="104"/>
    </location>
</feature>
<evidence type="ECO:0000313" key="2">
    <source>
        <dbReference type="EMBL" id="KAG8067554.1"/>
    </source>
</evidence>